<evidence type="ECO:0000256" key="1">
    <source>
        <dbReference type="ARBA" id="ARBA00004141"/>
    </source>
</evidence>
<dbReference type="Pfam" id="PF07690">
    <property type="entry name" value="MFS_1"/>
    <property type="match status" value="1"/>
</dbReference>
<dbReference type="Gene3D" id="1.20.1250.20">
    <property type="entry name" value="MFS general substrate transporter like domains"/>
    <property type="match status" value="2"/>
</dbReference>
<feature type="transmembrane region" description="Helical" evidence="5">
    <location>
        <begin position="342"/>
        <end position="361"/>
    </location>
</feature>
<evidence type="ECO:0000256" key="5">
    <source>
        <dbReference type="SAM" id="Phobius"/>
    </source>
</evidence>
<feature type="transmembrane region" description="Helical" evidence="5">
    <location>
        <begin position="444"/>
        <end position="460"/>
    </location>
</feature>
<dbReference type="GO" id="GO:0016020">
    <property type="term" value="C:membrane"/>
    <property type="evidence" value="ECO:0007669"/>
    <property type="project" value="UniProtKB-SubCell"/>
</dbReference>
<dbReference type="OrthoDB" id="422206at2759"/>
<comment type="caution">
    <text evidence="6">The sequence shown here is derived from an EMBL/GenBank/DDBJ whole genome shotgun (WGS) entry which is preliminary data.</text>
</comment>
<accession>A0A8S3YTP5</accession>
<feature type="transmembrane region" description="Helical" evidence="5">
    <location>
        <begin position="258"/>
        <end position="278"/>
    </location>
</feature>
<feature type="transmembrane region" description="Helical" evidence="5">
    <location>
        <begin position="466"/>
        <end position="485"/>
    </location>
</feature>
<feature type="transmembrane region" description="Helical" evidence="5">
    <location>
        <begin position="148"/>
        <end position="174"/>
    </location>
</feature>
<keyword evidence="7" id="KW-1185">Reference proteome</keyword>
<dbReference type="Proteomes" id="UP000678393">
    <property type="component" value="Unassembled WGS sequence"/>
</dbReference>
<dbReference type="AlphaFoldDB" id="A0A8S3YTP5"/>
<proteinExistence type="predicted"/>
<comment type="subcellular location">
    <subcellularLocation>
        <location evidence="1">Membrane</location>
        <topology evidence="1">Multi-pass membrane protein</topology>
    </subcellularLocation>
</comment>
<keyword evidence="2 5" id="KW-0812">Transmembrane</keyword>
<feature type="transmembrane region" description="Helical" evidence="5">
    <location>
        <begin position="124"/>
        <end position="142"/>
    </location>
</feature>
<feature type="transmembrane region" description="Helical" evidence="5">
    <location>
        <begin position="403"/>
        <end position="423"/>
    </location>
</feature>
<evidence type="ECO:0000313" key="7">
    <source>
        <dbReference type="Proteomes" id="UP000678393"/>
    </source>
</evidence>
<feature type="transmembrane region" description="Helical" evidence="5">
    <location>
        <begin position="57"/>
        <end position="74"/>
    </location>
</feature>
<dbReference type="InterPro" id="IPR011701">
    <property type="entry name" value="MFS"/>
</dbReference>
<dbReference type="SUPFAM" id="SSF103473">
    <property type="entry name" value="MFS general substrate transporter"/>
    <property type="match status" value="1"/>
</dbReference>
<feature type="transmembrane region" description="Helical" evidence="5">
    <location>
        <begin position="94"/>
        <end position="117"/>
    </location>
</feature>
<evidence type="ECO:0000313" key="6">
    <source>
        <dbReference type="EMBL" id="CAG5118500.1"/>
    </source>
</evidence>
<dbReference type="InterPro" id="IPR049680">
    <property type="entry name" value="FLVCR1-2_SLC49-like"/>
</dbReference>
<evidence type="ECO:0000256" key="3">
    <source>
        <dbReference type="ARBA" id="ARBA00022989"/>
    </source>
</evidence>
<sequence length="509" mass="56082">MPSADETRDLLASVYSISGTGEITTDEYYRPVHAVYSPAVQAAADETSNIKVYKRRWYILFIFGMYAFSQNLVWNTWGPITLSSEHAFGWSNTTIAWLTNWGPVSYILTGLFFPWLLQVKGLRWAILSSMFLVAVGAGLRVITSEPLIATILIHFGQFLNGVAGPVAMSAFPTLSATWFPPQERVTATAIGTSISIMGAALAFILGPIFVSTLPPSSNGTSHLNSTYQEDYSQVQTTIQPNNTADIIAQERKEIMMYMYYQCGFTVFVFAIILCYFPAKPPNPPCVSATVERDLYWAGLWSLRKKGYFLIIAVTYGVSLGVINVWASVIAMNLAGYVSQKTAGWIGFYATLGACAASLVIGRFADLFVRYIKLYILIMYILGTGFLVAFALLLIGVIPYAEVYVYVTVIAANVLFNAAVPMLYEMGCELAYPTSEGAANGILTYVNNFCGLVFLAVFSFQNVGTMWMNWAAIGSTAVCIPLIVMLKGRFNRLEVDQKALRTLDQEIVVN</sequence>
<dbReference type="EMBL" id="CAJHNH020000559">
    <property type="protein sequence ID" value="CAG5118500.1"/>
    <property type="molecule type" value="Genomic_DNA"/>
</dbReference>
<evidence type="ECO:0000256" key="2">
    <source>
        <dbReference type="ARBA" id="ARBA00022692"/>
    </source>
</evidence>
<feature type="transmembrane region" description="Helical" evidence="5">
    <location>
        <begin position="186"/>
        <end position="210"/>
    </location>
</feature>
<dbReference type="PANTHER" id="PTHR10924:SF27">
    <property type="entry name" value="SOLUTE CARRIER FAMILY 49 MEMBER 4"/>
    <property type="match status" value="1"/>
</dbReference>
<keyword evidence="4 5" id="KW-0472">Membrane</keyword>
<name>A0A8S3YTP5_9EUPU</name>
<evidence type="ECO:0000256" key="4">
    <source>
        <dbReference type="ARBA" id="ARBA00023136"/>
    </source>
</evidence>
<reference evidence="6" key="1">
    <citation type="submission" date="2021-04" db="EMBL/GenBank/DDBJ databases">
        <authorList>
            <consortium name="Molecular Ecology Group"/>
        </authorList>
    </citation>
    <scope>NUCLEOTIDE SEQUENCE</scope>
</reference>
<dbReference type="InterPro" id="IPR036259">
    <property type="entry name" value="MFS_trans_sf"/>
</dbReference>
<evidence type="ECO:0008006" key="8">
    <source>
        <dbReference type="Google" id="ProtNLM"/>
    </source>
</evidence>
<keyword evidence="3 5" id="KW-1133">Transmembrane helix</keyword>
<dbReference type="PANTHER" id="PTHR10924">
    <property type="entry name" value="MAJOR FACILITATOR SUPERFAMILY PROTEIN-RELATED"/>
    <property type="match status" value="1"/>
</dbReference>
<organism evidence="6 7">
    <name type="scientific">Candidula unifasciata</name>
    <dbReference type="NCBI Taxonomy" id="100452"/>
    <lineage>
        <taxon>Eukaryota</taxon>
        <taxon>Metazoa</taxon>
        <taxon>Spiralia</taxon>
        <taxon>Lophotrochozoa</taxon>
        <taxon>Mollusca</taxon>
        <taxon>Gastropoda</taxon>
        <taxon>Heterobranchia</taxon>
        <taxon>Euthyneura</taxon>
        <taxon>Panpulmonata</taxon>
        <taxon>Eupulmonata</taxon>
        <taxon>Stylommatophora</taxon>
        <taxon>Helicina</taxon>
        <taxon>Helicoidea</taxon>
        <taxon>Geomitridae</taxon>
        <taxon>Candidula</taxon>
    </lineage>
</organism>
<feature type="transmembrane region" description="Helical" evidence="5">
    <location>
        <begin position="307"/>
        <end position="330"/>
    </location>
</feature>
<gene>
    <name evidence="6" type="ORF">CUNI_LOCUS4058</name>
</gene>
<feature type="transmembrane region" description="Helical" evidence="5">
    <location>
        <begin position="373"/>
        <end position="397"/>
    </location>
</feature>
<protein>
    <recommendedName>
        <fullName evidence="8">Major facilitator superfamily (MFS) profile domain-containing protein</fullName>
    </recommendedName>
</protein>
<dbReference type="GO" id="GO:0022857">
    <property type="term" value="F:transmembrane transporter activity"/>
    <property type="evidence" value="ECO:0007669"/>
    <property type="project" value="InterPro"/>
</dbReference>